<name>A0ABP4B2V0_9ACTN</name>
<reference evidence="3" key="1">
    <citation type="journal article" date="2019" name="Int. J. Syst. Evol. Microbiol.">
        <title>The Global Catalogue of Microorganisms (GCM) 10K type strain sequencing project: providing services to taxonomists for standard genome sequencing and annotation.</title>
        <authorList>
            <consortium name="The Broad Institute Genomics Platform"/>
            <consortium name="The Broad Institute Genome Sequencing Center for Infectious Disease"/>
            <person name="Wu L."/>
            <person name="Ma J."/>
        </authorList>
    </citation>
    <scope>NUCLEOTIDE SEQUENCE [LARGE SCALE GENOMIC DNA]</scope>
    <source>
        <strain evidence="3">JCM 10696</strain>
    </source>
</reference>
<protein>
    <recommendedName>
        <fullName evidence="4">CsbD-like protein</fullName>
    </recommendedName>
</protein>
<dbReference type="InterPro" id="IPR036629">
    <property type="entry name" value="YjbJ_sf"/>
</dbReference>
<proteinExistence type="predicted"/>
<organism evidence="2 3">
    <name type="scientific">Actinocorallia libanotica</name>
    <dbReference type="NCBI Taxonomy" id="46162"/>
    <lineage>
        <taxon>Bacteria</taxon>
        <taxon>Bacillati</taxon>
        <taxon>Actinomycetota</taxon>
        <taxon>Actinomycetes</taxon>
        <taxon>Streptosporangiales</taxon>
        <taxon>Thermomonosporaceae</taxon>
        <taxon>Actinocorallia</taxon>
    </lineage>
</organism>
<gene>
    <name evidence="2" type="ORF">GCM10009550_18860</name>
</gene>
<dbReference type="EMBL" id="BAAAHH010000005">
    <property type="protein sequence ID" value="GAA0945264.1"/>
    <property type="molecule type" value="Genomic_DNA"/>
</dbReference>
<feature type="region of interest" description="Disordered" evidence="1">
    <location>
        <begin position="1"/>
        <end position="63"/>
    </location>
</feature>
<keyword evidence="3" id="KW-1185">Reference proteome</keyword>
<evidence type="ECO:0000313" key="3">
    <source>
        <dbReference type="Proteomes" id="UP001500665"/>
    </source>
</evidence>
<feature type="compositionally biased region" description="Basic and acidic residues" evidence="1">
    <location>
        <begin position="17"/>
        <end position="63"/>
    </location>
</feature>
<dbReference type="RefSeq" id="WP_344238907.1">
    <property type="nucleotide sequence ID" value="NZ_BAAAHH010000005.1"/>
</dbReference>
<comment type="caution">
    <text evidence="2">The sequence shown here is derived from an EMBL/GenBank/DDBJ whole genome shotgun (WGS) entry which is preliminary data.</text>
</comment>
<sequence>MGFLDKLRNKATIGKGHAKENLGRQNRDPEMTAEGQADRLRGGAKQVGERVKDAARDIKRSTR</sequence>
<evidence type="ECO:0000313" key="2">
    <source>
        <dbReference type="EMBL" id="GAA0945264.1"/>
    </source>
</evidence>
<accession>A0ABP4B2V0</accession>
<evidence type="ECO:0008006" key="4">
    <source>
        <dbReference type="Google" id="ProtNLM"/>
    </source>
</evidence>
<evidence type="ECO:0000256" key="1">
    <source>
        <dbReference type="SAM" id="MobiDB-lite"/>
    </source>
</evidence>
<dbReference type="Proteomes" id="UP001500665">
    <property type="component" value="Unassembled WGS sequence"/>
</dbReference>
<dbReference type="SUPFAM" id="SSF69047">
    <property type="entry name" value="Hypothetical protein YjbJ"/>
    <property type="match status" value="1"/>
</dbReference>